<keyword evidence="1" id="KW-0805">Transcription regulation</keyword>
<dbReference type="Pfam" id="PF20240">
    <property type="entry name" value="DUF6597"/>
    <property type="match status" value="1"/>
</dbReference>
<dbReference type="RefSeq" id="WP_255899087.1">
    <property type="nucleotide sequence ID" value="NZ_JAFMZO010000001.1"/>
</dbReference>
<protein>
    <submittedName>
        <fullName evidence="5">Helix-turn-helix domain-containing protein</fullName>
    </submittedName>
</protein>
<evidence type="ECO:0000313" key="5">
    <source>
        <dbReference type="EMBL" id="MFD2161538.1"/>
    </source>
</evidence>
<dbReference type="SUPFAM" id="SSF46689">
    <property type="entry name" value="Homeodomain-like"/>
    <property type="match status" value="2"/>
</dbReference>
<proteinExistence type="predicted"/>
<evidence type="ECO:0000259" key="4">
    <source>
        <dbReference type="PROSITE" id="PS01124"/>
    </source>
</evidence>
<gene>
    <name evidence="5" type="ORF">ACFSJU_03985</name>
</gene>
<evidence type="ECO:0000256" key="1">
    <source>
        <dbReference type="ARBA" id="ARBA00023015"/>
    </source>
</evidence>
<accession>A0ABW4ZHM5</accession>
<dbReference type="PANTHER" id="PTHR46796">
    <property type="entry name" value="HTH-TYPE TRANSCRIPTIONAL ACTIVATOR RHAS-RELATED"/>
    <property type="match status" value="1"/>
</dbReference>
<dbReference type="Proteomes" id="UP001597387">
    <property type="component" value="Unassembled WGS sequence"/>
</dbReference>
<dbReference type="Pfam" id="PF12833">
    <property type="entry name" value="HTH_18"/>
    <property type="match status" value="1"/>
</dbReference>
<evidence type="ECO:0000256" key="3">
    <source>
        <dbReference type="ARBA" id="ARBA00023163"/>
    </source>
</evidence>
<dbReference type="InterPro" id="IPR050204">
    <property type="entry name" value="AraC_XylS_family_regulators"/>
</dbReference>
<organism evidence="5 6">
    <name type="scientific">Paradesertivirga mongoliensis</name>
    <dbReference type="NCBI Taxonomy" id="2100740"/>
    <lineage>
        <taxon>Bacteria</taxon>
        <taxon>Pseudomonadati</taxon>
        <taxon>Bacteroidota</taxon>
        <taxon>Sphingobacteriia</taxon>
        <taxon>Sphingobacteriales</taxon>
        <taxon>Sphingobacteriaceae</taxon>
        <taxon>Paradesertivirga</taxon>
    </lineage>
</organism>
<dbReference type="InterPro" id="IPR018060">
    <property type="entry name" value="HTH_AraC"/>
</dbReference>
<sequence>MRLQLYNIIPALQPYIKLICSMNCDGDADTHHIRVLPDTCVELFINYTSTPIATISNELYKRSIVTFRMTKPMDVQMRKGSGCLAVCFHPGMAYHFFQPPMHLLSDSTTALADLWKNKAAEIEEQLAGAVDNHGRAKILQSHLMELLAGNKHDSHIEFCLKQVQASGGLNNVGDLADCTGLSQRHLSRKFQRYVGLPPKEYLRVCRFLRSLSYLKKYPDFSLTTIAYESGYYDQAHFSREYKAYTGYTPREVVNAKHILY</sequence>
<dbReference type="InterPro" id="IPR009057">
    <property type="entry name" value="Homeodomain-like_sf"/>
</dbReference>
<keyword evidence="6" id="KW-1185">Reference proteome</keyword>
<keyword evidence="3" id="KW-0804">Transcription</keyword>
<dbReference type="InterPro" id="IPR046532">
    <property type="entry name" value="DUF6597"/>
</dbReference>
<dbReference type="PANTHER" id="PTHR46796:SF13">
    <property type="entry name" value="HTH-TYPE TRANSCRIPTIONAL ACTIVATOR RHAS"/>
    <property type="match status" value="1"/>
</dbReference>
<dbReference type="SMART" id="SM00342">
    <property type="entry name" value="HTH_ARAC"/>
    <property type="match status" value="1"/>
</dbReference>
<name>A0ABW4ZHM5_9SPHI</name>
<dbReference type="Gene3D" id="1.10.10.60">
    <property type="entry name" value="Homeodomain-like"/>
    <property type="match status" value="1"/>
</dbReference>
<dbReference type="EMBL" id="JBHUHZ010000001">
    <property type="protein sequence ID" value="MFD2161538.1"/>
    <property type="molecule type" value="Genomic_DNA"/>
</dbReference>
<evidence type="ECO:0000313" key="6">
    <source>
        <dbReference type="Proteomes" id="UP001597387"/>
    </source>
</evidence>
<comment type="caution">
    <text evidence="5">The sequence shown here is derived from an EMBL/GenBank/DDBJ whole genome shotgun (WGS) entry which is preliminary data.</text>
</comment>
<feature type="domain" description="HTH araC/xylS-type" evidence="4">
    <location>
        <begin position="153"/>
        <end position="255"/>
    </location>
</feature>
<dbReference type="PROSITE" id="PS01124">
    <property type="entry name" value="HTH_ARAC_FAMILY_2"/>
    <property type="match status" value="1"/>
</dbReference>
<keyword evidence="2" id="KW-0238">DNA-binding</keyword>
<evidence type="ECO:0000256" key="2">
    <source>
        <dbReference type="ARBA" id="ARBA00023125"/>
    </source>
</evidence>
<reference evidence="6" key="1">
    <citation type="journal article" date="2019" name="Int. J. Syst. Evol. Microbiol.">
        <title>The Global Catalogue of Microorganisms (GCM) 10K type strain sequencing project: providing services to taxonomists for standard genome sequencing and annotation.</title>
        <authorList>
            <consortium name="The Broad Institute Genomics Platform"/>
            <consortium name="The Broad Institute Genome Sequencing Center for Infectious Disease"/>
            <person name="Wu L."/>
            <person name="Ma J."/>
        </authorList>
    </citation>
    <scope>NUCLEOTIDE SEQUENCE [LARGE SCALE GENOMIC DNA]</scope>
    <source>
        <strain evidence="6">KCTC 42217</strain>
    </source>
</reference>